<gene>
    <name evidence="2" type="ORF">NLK58_02265</name>
</gene>
<dbReference type="Gene3D" id="3.40.1620.10">
    <property type="entry name" value="YefM-like domain"/>
    <property type="match status" value="1"/>
</dbReference>
<dbReference type="EMBL" id="CP101118">
    <property type="protein sequence ID" value="WZF89060.1"/>
    <property type="molecule type" value="Genomic_DNA"/>
</dbReference>
<dbReference type="SUPFAM" id="SSF143120">
    <property type="entry name" value="YefM-like"/>
    <property type="match status" value="1"/>
</dbReference>
<dbReference type="Proteomes" id="UP001475781">
    <property type="component" value="Chromosome"/>
</dbReference>
<evidence type="ECO:0000256" key="1">
    <source>
        <dbReference type="ARBA" id="ARBA00009981"/>
    </source>
</evidence>
<keyword evidence="3" id="KW-1185">Reference proteome</keyword>
<proteinExistence type="inferred from homology"/>
<evidence type="ECO:0000313" key="2">
    <source>
        <dbReference type="EMBL" id="WZF89060.1"/>
    </source>
</evidence>
<reference evidence="2 3" key="1">
    <citation type="submission" date="2022-07" db="EMBL/GenBank/DDBJ databases">
        <title>A copper resistant bacterium isolated from sediment samples of deep sea hydrothermal areas.</title>
        <authorList>
            <person name="Zeng X."/>
        </authorList>
    </citation>
    <scope>NUCLEOTIDE SEQUENCE [LARGE SCALE GENOMIC DNA]</scope>
    <source>
        <strain evidence="3">CuT 6</strain>
    </source>
</reference>
<comment type="similarity">
    <text evidence="1">Belongs to the phD/YefM antitoxin family.</text>
</comment>
<protein>
    <submittedName>
        <fullName evidence="2">Type II toxin-antitoxin system Phd/YefM family antitoxin</fullName>
    </submittedName>
</protein>
<evidence type="ECO:0000313" key="3">
    <source>
        <dbReference type="Proteomes" id="UP001475781"/>
    </source>
</evidence>
<organism evidence="2 3">
    <name type="scientific">Marinobacter metalliresistant</name>
    <dbReference type="NCBI Taxonomy" id="2961995"/>
    <lineage>
        <taxon>Bacteria</taxon>
        <taxon>Pseudomonadati</taxon>
        <taxon>Pseudomonadota</taxon>
        <taxon>Gammaproteobacteria</taxon>
        <taxon>Pseudomonadales</taxon>
        <taxon>Marinobacteraceae</taxon>
        <taxon>Marinobacter</taxon>
    </lineage>
</organism>
<dbReference type="RefSeq" id="WP_227539401.1">
    <property type="nucleotide sequence ID" value="NZ_CP101118.1"/>
</dbReference>
<dbReference type="InterPro" id="IPR036165">
    <property type="entry name" value="YefM-like_sf"/>
</dbReference>
<name>A0ABZ2W3A9_9GAMM</name>
<sequence length="88" mass="10152">MTIPNDYGVSMNQEQVTKSQFKARALEYFRKVETSGESVVVTDRGQPTVEIRRYRSDKRSPLERLRGSVLEFKSPTEPVAEDDWEALD</sequence>
<accession>A0ABZ2W3A9</accession>